<proteinExistence type="predicted"/>
<name>A0A4C1WIL3_EUMVA</name>
<sequence>MALRGVLGEEEVAFPLMAGAMRVRRGGSDARMDKLFRESLCWHKRYRLWRVSVTPLLKGALPQSVRDQGSRSIS</sequence>
<accession>A0A4C1WIL3</accession>
<evidence type="ECO:0000313" key="2">
    <source>
        <dbReference type="Proteomes" id="UP000299102"/>
    </source>
</evidence>
<evidence type="ECO:0000313" key="1">
    <source>
        <dbReference type="EMBL" id="GBP49974.1"/>
    </source>
</evidence>
<dbReference type="AlphaFoldDB" id="A0A4C1WIL3"/>
<gene>
    <name evidence="1" type="ORF">EVAR_37059_1</name>
</gene>
<dbReference type="EMBL" id="BGZK01000555">
    <property type="protein sequence ID" value="GBP49974.1"/>
    <property type="molecule type" value="Genomic_DNA"/>
</dbReference>
<protein>
    <submittedName>
        <fullName evidence="1">Uncharacterized protein</fullName>
    </submittedName>
</protein>
<comment type="caution">
    <text evidence="1">The sequence shown here is derived from an EMBL/GenBank/DDBJ whole genome shotgun (WGS) entry which is preliminary data.</text>
</comment>
<dbReference type="Proteomes" id="UP000299102">
    <property type="component" value="Unassembled WGS sequence"/>
</dbReference>
<reference evidence="1 2" key="1">
    <citation type="journal article" date="2019" name="Commun. Biol.">
        <title>The bagworm genome reveals a unique fibroin gene that provides high tensile strength.</title>
        <authorList>
            <person name="Kono N."/>
            <person name="Nakamura H."/>
            <person name="Ohtoshi R."/>
            <person name="Tomita M."/>
            <person name="Numata K."/>
            <person name="Arakawa K."/>
        </authorList>
    </citation>
    <scope>NUCLEOTIDE SEQUENCE [LARGE SCALE GENOMIC DNA]</scope>
</reference>
<keyword evidence="2" id="KW-1185">Reference proteome</keyword>
<organism evidence="1 2">
    <name type="scientific">Eumeta variegata</name>
    <name type="common">Bagworm moth</name>
    <name type="synonym">Eumeta japonica</name>
    <dbReference type="NCBI Taxonomy" id="151549"/>
    <lineage>
        <taxon>Eukaryota</taxon>
        <taxon>Metazoa</taxon>
        <taxon>Ecdysozoa</taxon>
        <taxon>Arthropoda</taxon>
        <taxon>Hexapoda</taxon>
        <taxon>Insecta</taxon>
        <taxon>Pterygota</taxon>
        <taxon>Neoptera</taxon>
        <taxon>Endopterygota</taxon>
        <taxon>Lepidoptera</taxon>
        <taxon>Glossata</taxon>
        <taxon>Ditrysia</taxon>
        <taxon>Tineoidea</taxon>
        <taxon>Psychidae</taxon>
        <taxon>Oiketicinae</taxon>
        <taxon>Eumeta</taxon>
    </lineage>
</organism>